<dbReference type="InterPro" id="IPR035919">
    <property type="entry name" value="EAL_sf"/>
</dbReference>
<dbReference type="Pfam" id="PF00563">
    <property type="entry name" value="EAL"/>
    <property type="match status" value="1"/>
</dbReference>
<dbReference type="RefSeq" id="WP_313867798.1">
    <property type="nucleotide sequence ID" value="NZ_CP132507.1"/>
</dbReference>
<gene>
    <name evidence="2" type="ORF">RAN89_00755</name>
</gene>
<evidence type="ECO:0000313" key="2">
    <source>
        <dbReference type="EMBL" id="WNO04987.1"/>
    </source>
</evidence>
<evidence type="ECO:0000259" key="1">
    <source>
        <dbReference type="PROSITE" id="PS50883"/>
    </source>
</evidence>
<dbReference type="InterPro" id="IPR001633">
    <property type="entry name" value="EAL_dom"/>
</dbReference>
<dbReference type="PANTHER" id="PTHR33121:SF76">
    <property type="entry name" value="SIGNALING PROTEIN"/>
    <property type="match status" value="1"/>
</dbReference>
<dbReference type="Gene3D" id="3.20.20.450">
    <property type="entry name" value="EAL domain"/>
    <property type="match status" value="1"/>
</dbReference>
<dbReference type="PROSITE" id="PS50883">
    <property type="entry name" value="EAL"/>
    <property type="match status" value="1"/>
</dbReference>
<dbReference type="Proteomes" id="UP001302257">
    <property type="component" value="Chromosome"/>
</dbReference>
<dbReference type="CDD" id="cd01948">
    <property type="entry name" value="EAL"/>
    <property type="match status" value="1"/>
</dbReference>
<dbReference type="SUPFAM" id="SSF141868">
    <property type="entry name" value="EAL domain-like"/>
    <property type="match status" value="1"/>
</dbReference>
<evidence type="ECO:0000313" key="3">
    <source>
        <dbReference type="Proteomes" id="UP001302257"/>
    </source>
</evidence>
<organism evidence="2 3">
    <name type="scientific">Rhodoferax mekongensis</name>
    <dbReference type="NCBI Taxonomy" id="3068341"/>
    <lineage>
        <taxon>Bacteria</taxon>
        <taxon>Pseudomonadati</taxon>
        <taxon>Pseudomonadota</taxon>
        <taxon>Betaproteobacteria</taxon>
        <taxon>Burkholderiales</taxon>
        <taxon>Comamonadaceae</taxon>
        <taxon>Rhodoferax</taxon>
    </lineage>
</organism>
<accession>A0ABZ0AZB0</accession>
<proteinExistence type="predicted"/>
<keyword evidence="3" id="KW-1185">Reference proteome</keyword>
<name>A0ABZ0AZB0_9BURK</name>
<dbReference type="EMBL" id="CP132507">
    <property type="protein sequence ID" value="WNO04987.1"/>
    <property type="molecule type" value="Genomic_DNA"/>
</dbReference>
<protein>
    <submittedName>
        <fullName evidence="2">EAL domain-containing protein</fullName>
    </submittedName>
</protein>
<dbReference type="PANTHER" id="PTHR33121">
    <property type="entry name" value="CYCLIC DI-GMP PHOSPHODIESTERASE PDEF"/>
    <property type="match status" value="1"/>
</dbReference>
<reference evidence="2 3" key="1">
    <citation type="submission" date="2023-08" db="EMBL/GenBank/DDBJ databases">
        <title>Rhodoferax potami sp. nov. and Rhodoferax mekongensis sp. nov., isolated from the Mekong River in Thailand.</title>
        <authorList>
            <person name="Kitikhun S."/>
            <person name="Charoenyingcharoen P."/>
            <person name="Siriarchawattana P."/>
            <person name="Likhitrattanapisal S."/>
            <person name="Nilsakha T."/>
            <person name="Chanpet A."/>
            <person name="Rattanawaree P."/>
            <person name="Ingsriswang S."/>
        </authorList>
    </citation>
    <scope>NUCLEOTIDE SEQUENCE [LARGE SCALE GENOMIC DNA]</scope>
    <source>
        <strain evidence="2 3">TBRC 17307</strain>
    </source>
</reference>
<sequence length="299" mass="33552">MSDWLSKVQKWFGAGKATAALRVMNLLAERALEPVYQPMVDLRSGVILGHEALVRAPRRMAETSFEDLLEAAHQERCLKNFELACLELSMERWMAENGKGQLIVNFSAQTLVQLQESDAVGMLLHLMRKHQMSPRRMGLDLAGYTRIPKLDVLVEALRPLRDAGVTIALDNFKASENSMKAWAKVLPNVVKMAPRWTHNIAVDGEQSRVVRSLVRLTRNHNALLVAKSVESEVELRTMKNLGVDMAQGFFLGSPATEPVRSLNLRARDVLQTVEETRPPELIKVPARPPALETRYSLLS</sequence>
<dbReference type="SMART" id="SM00052">
    <property type="entry name" value="EAL"/>
    <property type="match status" value="1"/>
</dbReference>
<dbReference type="InterPro" id="IPR050706">
    <property type="entry name" value="Cyclic-di-GMP_PDE-like"/>
</dbReference>
<feature type="domain" description="EAL" evidence="1">
    <location>
        <begin position="16"/>
        <end position="268"/>
    </location>
</feature>